<dbReference type="RefSeq" id="WP_058636378.1">
    <property type="nucleotide sequence ID" value="NZ_LDPZ01000057.1"/>
</dbReference>
<dbReference type="PROSITE" id="PS51462">
    <property type="entry name" value="NUDIX"/>
    <property type="match status" value="1"/>
</dbReference>
<dbReference type="Proteomes" id="UP000078272">
    <property type="component" value="Unassembled WGS sequence"/>
</dbReference>
<dbReference type="SUPFAM" id="SSF55811">
    <property type="entry name" value="Nudix"/>
    <property type="match status" value="1"/>
</dbReference>
<dbReference type="GO" id="GO:0016787">
    <property type="term" value="F:hydrolase activity"/>
    <property type="evidence" value="ECO:0007669"/>
    <property type="project" value="UniProtKB-KW"/>
</dbReference>
<dbReference type="OrthoDB" id="7376250at2"/>
<sequence length="150" mass="16912">MAGRRKRIKTKVIGLAFQDGRLLAFEVTDDLGRLRGVRPLGGSIEYGETREDALAREFREELDTRIEITGDWTVFESLYEKDGETRHEFLFAAPIRLLDCNIPTDGGVIYPEGDGTLCTARWFDIEALARGEPRLFPGALLPFLINHPFG</sequence>
<dbReference type="PATRIC" id="fig|401562.3.peg.4011"/>
<evidence type="ECO:0000256" key="2">
    <source>
        <dbReference type="ARBA" id="ARBA00022801"/>
    </source>
</evidence>
<dbReference type="InterPro" id="IPR000086">
    <property type="entry name" value="NUDIX_hydrolase_dom"/>
</dbReference>
<dbReference type="AlphaFoldDB" id="A0A175R4Q8"/>
<comment type="caution">
    <text evidence="4">The sequence shown here is derived from an EMBL/GenBank/DDBJ whole genome shotgun (WGS) entry which is preliminary data.</text>
</comment>
<name>A0A175R4Q8_9HYPH</name>
<keyword evidence="2" id="KW-0378">Hydrolase</keyword>
<dbReference type="STRING" id="401562.NS365_09555"/>
<dbReference type="InterPro" id="IPR020084">
    <property type="entry name" value="NUDIX_hydrolase_CS"/>
</dbReference>
<reference evidence="4 5" key="1">
    <citation type="journal article" date="2016" name="Front. Microbiol.">
        <title>Genomic Resource of Rice Seed Associated Bacteria.</title>
        <authorList>
            <person name="Midha S."/>
            <person name="Bansal K."/>
            <person name="Sharma S."/>
            <person name="Kumar N."/>
            <person name="Patil P.P."/>
            <person name="Chaudhry V."/>
            <person name="Patil P.B."/>
        </authorList>
    </citation>
    <scope>NUCLEOTIDE SEQUENCE [LARGE SCALE GENOMIC DNA]</scope>
    <source>
        <strain evidence="4 5">NS226</strain>
    </source>
</reference>
<evidence type="ECO:0000313" key="5">
    <source>
        <dbReference type="Proteomes" id="UP000078272"/>
    </source>
</evidence>
<dbReference type="Pfam" id="PF00293">
    <property type="entry name" value="NUDIX"/>
    <property type="match status" value="1"/>
</dbReference>
<accession>A0A175R4Q8</accession>
<dbReference type="EMBL" id="LDPZ01000057">
    <property type="protein sequence ID" value="KTQ85491.1"/>
    <property type="molecule type" value="Genomic_DNA"/>
</dbReference>
<protein>
    <recommendedName>
        <fullName evidence="3">Nudix hydrolase domain-containing protein</fullName>
    </recommendedName>
</protein>
<proteinExistence type="predicted"/>
<gene>
    <name evidence="4" type="ORF">NS226_19460</name>
</gene>
<dbReference type="InterPro" id="IPR015797">
    <property type="entry name" value="NUDIX_hydrolase-like_dom_sf"/>
</dbReference>
<evidence type="ECO:0000313" key="4">
    <source>
        <dbReference type="EMBL" id="KTQ85491.1"/>
    </source>
</evidence>
<comment type="cofactor">
    <cofactor evidence="1">
        <name>Mg(2+)</name>
        <dbReference type="ChEBI" id="CHEBI:18420"/>
    </cofactor>
</comment>
<feature type="domain" description="Nudix hydrolase" evidence="3">
    <location>
        <begin position="6"/>
        <end position="146"/>
    </location>
</feature>
<dbReference type="Gene3D" id="3.90.79.10">
    <property type="entry name" value="Nucleoside Triphosphate Pyrophosphohydrolase"/>
    <property type="match status" value="1"/>
</dbReference>
<evidence type="ECO:0000259" key="3">
    <source>
        <dbReference type="PROSITE" id="PS51462"/>
    </source>
</evidence>
<dbReference type="PROSITE" id="PS00893">
    <property type="entry name" value="NUDIX_BOX"/>
    <property type="match status" value="1"/>
</dbReference>
<organism evidence="4 5">
    <name type="scientific">Aureimonas ureilytica</name>
    <dbReference type="NCBI Taxonomy" id="401562"/>
    <lineage>
        <taxon>Bacteria</taxon>
        <taxon>Pseudomonadati</taxon>
        <taxon>Pseudomonadota</taxon>
        <taxon>Alphaproteobacteria</taxon>
        <taxon>Hyphomicrobiales</taxon>
        <taxon>Aurantimonadaceae</taxon>
        <taxon>Aureimonas</taxon>
    </lineage>
</organism>
<evidence type="ECO:0000256" key="1">
    <source>
        <dbReference type="ARBA" id="ARBA00001946"/>
    </source>
</evidence>